<evidence type="ECO:0000313" key="1">
    <source>
        <dbReference type="EMBL" id="OYD82478.1"/>
    </source>
</evidence>
<gene>
    <name evidence="1" type="ORF">CHT98_19945</name>
</gene>
<keyword evidence="1" id="KW-0614">Plasmid</keyword>
<proteinExistence type="predicted"/>
<dbReference type="Proteomes" id="UP000215367">
    <property type="component" value="Unassembled WGS sequence"/>
</dbReference>
<geneLocation type="plasmid" evidence="1">
    <name>unnamed</name>
</geneLocation>
<reference evidence="1 2" key="1">
    <citation type="submission" date="2017-07" db="EMBL/GenBank/DDBJ databases">
        <title>Whole genome sequence of Azospirillum brasilense 2A1, a potential biofertilizer strain.</title>
        <authorList>
            <person name="Fontana C.A."/>
            <person name="Toffoli L.M."/>
            <person name="Salazar S.M."/>
            <person name="Puglisi E."/>
            <person name="Pedraza R."/>
            <person name="Bassi D."/>
            <person name="Cocconcelli P.S."/>
        </authorList>
    </citation>
    <scope>NUCLEOTIDE SEQUENCE [LARGE SCALE GENOMIC DNA]</scope>
    <source>
        <strain evidence="1 2">2A1</strain>
        <plasmid evidence="1">unnamed</plasmid>
    </source>
</reference>
<comment type="caution">
    <text evidence="1">The sequence shown here is derived from an EMBL/GenBank/DDBJ whole genome shotgun (WGS) entry which is preliminary data.</text>
</comment>
<organism evidence="1 2">
    <name type="scientific">Azospirillum brasilense</name>
    <dbReference type="NCBI Taxonomy" id="192"/>
    <lineage>
        <taxon>Bacteria</taxon>
        <taxon>Pseudomonadati</taxon>
        <taxon>Pseudomonadota</taxon>
        <taxon>Alphaproteobacteria</taxon>
        <taxon>Rhodospirillales</taxon>
        <taxon>Azospirillaceae</taxon>
        <taxon>Azospirillum</taxon>
    </lineage>
</organism>
<dbReference type="AlphaFoldDB" id="A0A235H9P2"/>
<evidence type="ECO:0000313" key="2">
    <source>
        <dbReference type="Proteomes" id="UP000215367"/>
    </source>
</evidence>
<sequence>MKPAEDTLGNLPPTHKLYGGCFHCQRTFEVDKAVLIAKLGPDCLTLDALREVTCRECGRRVQVVRGHGGGEGRR</sequence>
<name>A0A235H9P2_AZOBR</name>
<dbReference type="EMBL" id="NOWT01000021">
    <property type="protein sequence ID" value="OYD82478.1"/>
    <property type="molecule type" value="Genomic_DNA"/>
</dbReference>
<accession>A0A235H9P2</accession>
<protein>
    <submittedName>
        <fullName evidence="1">Uncharacterized protein</fullName>
    </submittedName>
</protein>